<evidence type="ECO:0000313" key="3">
    <source>
        <dbReference type="Proteomes" id="UP000594800"/>
    </source>
</evidence>
<dbReference type="RefSeq" id="WP_196101776.1">
    <property type="nucleotide sequence ID" value="NZ_CP064942.1"/>
</dbReference>
<sequence>MVRALAATLVLMGLTACVQERPIERSEIGTPGELNPGPGLLSGEDGEFVFRP</sequence>
<evidence type="ECO:0000313" key="2">
    <source>
        <dbReference type="EMBL" id="QPH52565.1"/>
    </source>
</evidence>
<dbReference type="Proteomes" id="UP000594800">
    <property type="component" value="Chromosome"/>
</dbReference>
<dbReference type="PROSITE" id="PS51257">
    <property type="entry name" value="PROKAR_LIPOPROTEIN"/>
    <property type="match status" value="1"/>
</dbReference>
<gene>
    <name evidence="2" type="ORF">I0K15_12140</name>
</gene>
<name>A0A7S9QBD3_9RHOB</name>
<organism evidence="2 3">
    <name type="scientific">Pontivivens ytuae</name>
    <dbReference type="NCBI Taxonomy" id="2789856"/>
    <lineage>
        <taxon>Bacteria</taxon>
        <taxon>Pseudomonadati</taxon>
        <taxon>Pseudomonadota</taxon>
        <taxon>Alphaproteobacteria</taxon>
        <taxon>Rhodobacterales</taxon>
        <taxon>Paracoccaceae</taxon>
        <taxon>Pontivivens</taxon>
    </lineage>
</organism>
<proteinExistence type="predicted"/>
<accession>A0A7S9QBD3</accession>
<dbReference type="KEGG" id="poz:I0K15_12140"/>
<keyword evidence="3" id="KW-1185">Reference proteome</keyword>
<evidence type="ECO:0000256" key="1">
    <source>
        <dbReference type="SAM" id="MobiDB-lite"/>
    </source>
</evidence>
<protein>
    <submittedName>
        <fullName evidence="2">Uncharacterized protein</fullName>
    </submittedName>
</protein>
<reference evidence="2 3" key="1">
    <citation type="submission" date="2020-11" db="EMBL/GenBank/DDBJ databases">
        <title>Description of Pontivivens ytuae sp. nov. isolated from deep sea sediment of Mariana Trench.</title>
        <authorList>
            <person name="Wang Z."/>
            <person name="Sun Q.-L."/>
            <person name="Xu X.-D."/>
            <person name="Tang Y.-Z."/>
            <person name="Zhang J."/>
        </authorList>
    </citation>
    <scope>NUCLEOTIDE SEQUENCE [LARGE SCALE GENOMIC DNA]</scope>
    <source>
        <strain evidence="2 3">MT2928</strain>
    </source>
</reference>
<dbReference type="EMBL" id="CP064942">
    <property type="protein sequence ID" value="QPH52565.1"/>
    <property type="molecule type" value="Genomic_DNA"/>
</dbReference>
<dbReference type="AlphaFoldDB" id="A0A7S9QBD3"/>
<feature type="region of interest" description="Disordered" evidence="1">
    <location>
        <begin position="27"/>
        <end position="52"/>
    </location>
</feature>